<reference evidence="2 3" key="1">
    <citation type="submission" date="2020-08" db="EMBL/GenBank/DDBJ databases">
        <title>Plant Genome Project.</title>
        <authorList>
            <person name="Zhang R.-G."/>
        </authorList>
    </citation>
    <scope>NUCLEOTIDE SEQUENCE [LARGE SCALE GENOMIC DNA]</scope>
    <source>
        <tissue evidence="2">Rhizome</tissue>
    </source>
</reference>
<evidence type="ECO:0000313" key="3">
    <source>
        <dbReference type="Proteomes" id="UP000734854"/>
    </source>
</evidence>
<gene>
    <name evidence="2" type="ORF">ZIOFF_062515</name>
</gene>
<keyword evidence="3" id="KW-1185">Reference proteome</keyword>
<evidence type="ECO:0000256" key="1">
    <source>
        <dbReference type="SAM" id="MobiDB-lite"/>
    </source>
</evidence>
<name>A0A8J5F0G6_ZINOF</name>
<sequence length="141" mass="15771">MRGGFLNHGRGEGRGRRARSGAHDLHRHKDFRGLRPAGGADASGIADARLDQTIPDPPRPRRLPPHLQARPEPCRGHLRGAGPMMLEQNDILPYTELETSPANTLMMIQVMRSIKDNITEEVLLNEIAEIVLLPMYSERIQ</sequence>
<proteinExistence type="predicted"/>
<feature type="region of interest" description="Disordered" evidence="1">
    <location>
        <begin position="1"/>
        <end position="76"/>
    </location>
</feature>
<feature type="compositionally biased region" description="Basic residues" evidence="1">
    <location>
        <begin position="16"/>
        <end position="30"/>
    </location>
</feature>
<accession>A0A8J5F0G6</accession>
<dbReference type="EMBL" id="JACMSC010000017">
    <property type="protein sequence ID" value="KAG6479060.1"/>
    <property type="molecule type" value="Genomic_DNA"/>
</dbReference>
<evidence type="ECO:0000313" key="2">
    <source>
        <dbReference type="EMBL" id="KAG6479060.1"/>
    </source>
</evidence>
<organism evidence="2 3">
    <name type="scientific">Zingiber officinale</name>
    <name type="common">Ginger</name>
    <name type="synonym">Amomum zingiber</name>
    <dbReference type="NCBI Taxonomy" id="94328"/>
    <lineage>
        <taxon>Eukaryota</taxon>
        <taxon>Viridiplantae</taxon>
        <taxon>Streptophyta</taxon>
        <taxon>Embryophyta</taxon>
        <taxon>Tracheophyta</taxon>
        <taxon>Spermatophyta</taxon>
        <taxon>Magnoliopsida</taxon>
        <taxon>Liliopsida</taxon>
        <taxon>Zingiberales</taxon>
        <taxon>Zingiberaceae</taxon>
        <taxon>Zingiber</taxon>
    </lineage>
</organism>
<comment type="caution">
    <text evidence="2">The sequence shown here is derived from an EMBL/GenBank/DDBJ whole genome shotgun (WGS) entry which is preliminary data.</text>
</comment>
<dbReference type="Proteomes" id="UP000734854">
    <property type="component" value="Unassembled WGS sequence"/>
</dbReference>
<dbReference type="AlphaFoldDB" id="A0A8J5F0G6"/>
<feature type="compositionally biased region" description="Low complexity" evidence="1">
    <location>
        <begin position="37"/>
        <end position="47"/>
    </location>
</feature>
<protein>
    <submittedName>
        <fullName evidence="2">Uncharacterized protein</fullName>
    </submittedName>
</protein>